<reference evidence="9 10" key="1">
    <citation type="submission" date="2018-06" db="EMBL/GenBank/DDBJ databases">
        <title>Complete genome of Desulfovibrio marinus P48SEP.</title>
        <authorList>
            <person name="Crispim J.S."/>
            <person name="Vidigal P.M.P."/>
            <person name="Silva L.C.F."/>
            <person name="Araujo L.C."/>
            <person name="Laguardia C.N."/>
            <person name="Dias R.S."/>
            <person name="Sousa M.P."/>
            <person name="Paula S.O."/>
            <person name="Silva C."/>
        </authorList>
    </citation>
    <scope>NUCLEOTIDE SEQUENCE [LARGE SCALE GENOMIC DNA]</scope>
    <source>
        <strain evidence="9 10">P48SEP</strain>
    </source>
</reference>
<dbReference type="AlphaFoldDB" id="A0A6P1ZM57"/>
<dbReference type="RefSeq" id="WP_144233902.1">
    <property type="nucleotide sequence ID" value="NZ_QMIF01000001.1"/>
</dbReference>
<dbReference type="OrthoDB" id="9767869at2"/>
<evidence type="ECO:0000256" key="1">
    <source>
        <dbReference type="ARBA" id="ARBA00022714"/>
    </source>
</evidence>
<dbReference type="InterPro" id="IPR014349">
    <property type="entry name" value="Rieske_Fe-S_prot"/>
</dbReference>
<proteinExistence type="predicted"/>
<keyword evidence="5" id="KW-1015">Disulfide bond</keyword>
<dbReference type="Proteomes" id="UP000434052">
    <property type="component" value="Unassembled WGS sequence"/>
</dbReference>
<comment type="caution">
    <text evidence="9">The sequence shown here is derived from an EMBL/GenBank/DDBJ whole genome shotgun (WGS) entry which is preliminary data.</text>
</comment>
<dbReference type="PRINTS" id="PR00162">
    <property type="entry name" value="RIESKE"/>
</dbReference>
<dbReference type="CDD" id="cd03467">
    <property type="entry name" value="Rieske"/>
    <property type="match status" value="1"/>
</dbReference>
<dbReference type="Gene3D" id="2.102.10.10">
    <property type="entry name" value="Rieske [2Fe-2S] iron-sulphur domain"/>
    <property type="match status" value="1"/>
</dbReference>
<comment type="cofactor">
    <cofactor evidence="6">
        <name>[2Fe-2S] cluster</name>
        <dbReference type="ChEBI" id="CHEBI:190135"/>
    </cofactor>
</comment>
<dbReference type="PANTHER" id="PTHR10134">
    <property type="entry name" value="CYTOCHROME B-C1 COMPLEX SUBUNIT RIESKE, MITOCHONDRIAL"/>
    <property type="match status" value="1"/>
</dbReference>
<keyword evidence="1" id="KW-0001">2Fe-2S</keyword>
<keyword evidence="4" id="KW-0411">Iron-sulfur</keyword>
<evidence type="ECO:0000259" key="8">
    <source>
        <dbReference type="PROSITE" id="PS51296"/>
    </source>
</evidence>
<dbReference type="GO" id="GO:0016020">
    <property type="term" value="C:membrane"/>
    <property type="evidence" value="ECO:0007669"/>
    <property type="project" value="InterPro"/>
</dbReference>
<evidence type="ECO:0000256" key="5">
    <source>
        <dbReference type="ARBA" id="ARBA00023157"/>
    </source>
</evidence>
<evidence type="ECO:0000256" key="7">
    <source>
        <dbReference type="SAM" id="Phobius"/>
    </source>
</evidence>
<dbReference type="GO" id="GO:0046872">
    <property type="term" value="F:metal ion binding"/>
    <property type="evidence" value="ECO:0007669"/>
    <property type="project" value="UniProtKB-KW"/>
</dbReference>
<dbReference type="EMBL" id="QMIF01000001">
    <property type="protein sequence ID" value="TVM36852.1"/>
    <property type="molecule type" value="Genomic_DNA"/>
</dbReference>
<dbReference type="InterPro" id="IPR036922">
    <property type="entry name" value="Rieske_2Fe-2S_sf"/>
</dbReference>
<accession>A0A6P1ZM57</accession>
<feature type="domain" description="Rieske" evidence="8">
    <location>
        <begin position="60"/>
        <end position="153"/>
    </location>
</feature>
<dbReference type="InterPro" id="IPR005805">
    <property type="entry name" value="Rieske_Fe-S_prot_C"/>
</dbReference>
<name>A0A6P1ZM57_9BACT</name>
<evidence type="ECO:0000256" key="3">
    <source>
        <dbReference type="ARBA" id="ARBA00023004"/>
    </source>
</evidence>
<evidence type="ECO:0000313" key="9">
    <source>
        <dbReference type="EMBL" id="TVM36852.1"/>
    </source>
</evidence>
<dbReference type="Pfam" id="PF00355">
    <property type="entry name" value="Rieske"/>
    <property type="match status" value="1"/>
</dbReference>
<keyword evidence="7" id="KW-1133">Transmembrane helix</keyword>
<evidence type="ECO:0000313" key="10">
    <source>
        <dbReference type="Proteomes" id="UP000434052"/>
    </source>
</evidence>
<keyword evidence="7" id="KW-0472">Membrane</keyword>
<protein>
    <submittedName>
        <fullName evidence="9">Rieske (2Fe-2S) protein</fullName>
    </submittedName>
</protein>
<dbReference type="SUPFAM" id="SSF50022">
    <property type="entry name" value="ISP domain"/>
    <property type="match status" value="1"/>
</dbReference>
<keyword evidence="7" id="KW-0812">Transmembrane</keyword>
<organism evidence="9 10">
    <name type="scientific">Oceanidesulfovibrio marinus</name>
    <dbReference type="NCBI Taxonomy" id="370038"/>
    <lineage>
        <taxon>Bacteria</taxon>
        <taxon>Pseudomonadati</taxon>
        <taxon>Thermodesulfobacteriota</taxon>
        <taxon>Desulfovibrionia</taxon>
        <taxon>Desulfovibrionales</taxon>
        <taxon>Desulfovibrionaceae</taxon>
        <taxon>Oceanidesulfovibrio</taxon>
    </lineage>
</organism>
<gene>
    <name evidence="9" type="ORF">DQK91_02720</name>
</gene>
<dbReference type="GO" id="GO:0051537">
    <property type="term" value="F:2 iron, 2 sulfur cluster binding"/>
    <property type="evidence" value="ECO:0007669"/>
    <property type="project" value="UniProtKB-KW"/>
</dbReference>
<keyword evidence="3" id="KW-0408">Iron</keyword>
<dbReference type="PROSITE" id="PS51296">
    <property type="entry name" value="RIESKE"/>
    <property type="match status" value="1"/>
</dbReference>
<dbReference type="InterPro" id="IPR017941">
    <property type="entry name" value="Rieske_2Fe-2S"/>
</dbReference>
<evidence type="ECO:0000256" key="4">
    <source>
        <dbReference type="ARBA" id="ARBA00023014"/>
    </source>
</evidence>
<evidence type="ECO:0000256" key="6">
    <source>
        <dbReference type="ARBA" id="ARBA00034078"/>
    </source>
</evidence>
<keyword evidence="2" id="KW-0479">Metal-binding</keyword>
<sequence length="172" mass="18947">MKENSSTETATPTSAPTRRRFLNWVWAFFGLAAVAEFGWLGVSFLNFRKDRSTPARAKSIITAGPVDMFEPATVTAIPQGQLYLARLEDGGFLALSRTCTHLGCSLRWDEEQGKFICPCHGSSYNAAGEVLTAPAPRPLDCYPVRIENGIVKVDIAAPQKRQRFEPGQVTRV</sequence>
<feature type="transmembrane region" description="Helical" evidence="7">
    <location>
        <begin position="24"/>
        <end position="47"/>
    </location>
</feature>
<evidence type="ECO:0000256" key="2">
    <source>
        <dbReference type="ARBA" id="ARBA00022723"/>
    </source>
</evidence>